<reference evidence="1 2" key="1">
    <citation type="submission" date="2013-07" db="EMBL/GenBank/DDBJ databases">
        <authorList>
            <person name="Weinstock G."/>
            <person name="Sodergren E."/>
            <person name="Wylie T."/>
            <person name="Fulton L."/>
            <person name="Fulton R."/>
            <person name="Fronick C."/>
            <person name="O'Laughlin M."/>
            <person name="Godfrey J."/>
            <person name="Miner T."/>
            <person name="Herter B."/>
            <person name="Appelbaum E."/>
            <person name="Cordes M."/>
            <person name="Lek S."/>
            <person name="Wollam A."/>
            <person name="Pepin K.H."/>
            <person name="Palsikar V.B."/>
            <person name="Mitreva M."/>
            <person name="Wilson R.K."/>
        </authorList>
    </citation>
    <scope>NUCLEOTIDE SEQUENCE [LARGE SCALE GENOMIC DNA]</scope>
    <source>
        <strain evidence="1 2">ATCC 27760</strain>
    </source>
</reference>
<evidence type="ECO:0000313" key="2">
    <source>
        <dbReference type="Proteomes" id="UP000016662"/>
    </source>
</evidence>
<sequence>MYFSLVLENENGERLDMTTTANQYMTSKIEGLNPPAGTISTSSYAGMNGSYLNNAFIEKRNVVISFAMRGIGIEK</sequence>
<proteinExistence type="predicted"/>
<dbReference type="STRING" id="411473.RUMCAL_03462"/>
<comment type="caution">
    <text evidence="1">The sequence shown here is derived from an EMBL/GenBank/DDBJ whole genome shotgun (WGS) entry which is preliminary data.</text>
</comment>
<dbReference type="HOGENOM" id="CLU_2677122_0_0_9"/>
<dbReference type="EMBL" id="AWVF01000469">
    <property type="protein sequence ID" value="ERJ86721.1"/>
    <property type="molecule type" value="Genomic_DNA"/>
</dbReference>
<dbReference type="Proteomes" id="UP000016662">
    <property type="component" value="Unassembled WGS sequence"/>
</dbReference>
<gene>
    <name evidence="1" type="ORF">RUMCAL_03462</name>
</gene>
<protein>
    <submittedName>
        <fullName evidence="1">Uncharacterized protein</fullName>
    </submittedName>
</protein>
<dbReference type="eggNOG" id="ENOG50325UP">
    <property type="taxonomic scope" value="Bacteria"/>
</dbReference>
<name>U2JKD1_9FIRM</name>
<feature type="non-terminal residue" evidence="1">
    <location>
        <position position="75"/>
    </location>
</feature>
<evidence type="ECO:0000313" key="1">
    <source>
        <dbReference type="EMBL" id="ERJ86721.1"/>
    </source>
</evidence>
<keyword evidence="2" id="KW-1185">Reference proteome</keyword>
<accession>U2JKD1</accession>
<dbReference type="AlphaFoldDB" id="U2JKD1"/>
<organism evidence="1 2">
    <name type="scientific">Ruminococcus callidus ATCC 27760</name>
    <dbReference type="NCBI Taxonomy" id="411473"/>
    <lineage>
        <taxon>Bacteria</taxon>
        <taxon>Bacillati</taxon>
        <taxon>Bacillota</taxon>
        <taxon>Clostridia</taxon>
        <taxon>Eubacteriales</taxon>
        <taxon>Oscillospiraceae</taxon>
        <taxon>Ruminococcus</taxon>
    </lineage>
</organism>